<keyword evidence="7 12" id="KW-1133">Transmembrane helix</keyword>
<keyword evidence="9" id="KW-0408">Iron</keyword>
<dbReference type="GO" id="GO:0005886">
    <property type="term" value="C:plasma membrane"/>
    <property type="evidence" value="ECO:0007669"/>
    <property type="project" value="UniProtKB-SubCell"/>
</dbReference>
<dbReference type="InterPro" id="IPR005804">
    <property type="entry name" value="FA_desaturase_dom"/>
</dbReference>
<feature type="transmembrane region" description="Helical" evidence="12">
    <location>
        <begin position="7"/>
        <end position="23"/>
    </location>
</feature>
<proteinExistence type="inferred from homology"/>
<dbReference type="GO" id="GO:0006629">
    <property type="term" value="P:lipid metabolic process"/>
    <property type="evidence" value="ECO:0007669"/>
    <property type="project" value="InterPro"/>
</dbReference>
<evidence type="ECO:0000256" key="4">
    <source>
        <dbReference type="ARBA" id="ARBA00022519"/>
    </source>
</evidence>
<protein>
    <submittedName>
        <fullName evidence="14">Alkane-1 monooxygenase (EC)</fullName>
        <ecNumber evidence="14">1.14.15.3</ecNumber>
    </submittedName>
</protein>
<dbReference type="PANTHER" id="PTHR38674:SF1">
    <property type="entry name" value="ALKANE 1-MONOOXYGENASE 1"/>
    <property type="match status" value="1"/>
</dbReference>
<evidence type="ECO:0000256" key="12">
    <source>
        <dbReference type="SAM" id="Phobius"/>
    </source>
</evidence>
<evidence type="ECO:0000256" key="8">
    <source>
        <dbReference type="ARBA" id="ARBA00023002"/>
    </source>
</evidence>
<reference evidence="14" key="1">
    <citation type="submission" date="2020-01" db="EMBL/GenBank/DDBJ databases">
        <authorList>
            <person name="Meier V. D."/>
            <person name="Meier V D."/>
        </authorList>
    </citation>
    <scope>NUCLEOTIDE SEQUENCE</scope>
    <source>
        <strain evidence="14">HLG_WM_MAG_10</strain>
    </source>
</reference>
<feature type="transmembrane region" description="Helical" evidence="12">
    <location>
        <begin position="66"/>
        <end position="87"/>
    </location>
</feature>
<keyword evidence="5 12" id="KW-0812">Transmembrane</keyword>
<feature type="transmembrane region" description="Helical" evidence="12">
    <location>
        <begin position="29"/>
        <end position="46"/>
    </location>
</feature>
<sequence>MWKDLKYLLAYIVPAIVAHALYYKGIWSYNGVTVSFIAIPILEAFFPGNKENLEKEAEQTQASKTFFNILLYLNVPMLLGILYWYFYSLANLSLQTYEIVGLTLSTGIYIGGVGINVAHELGHRTEALPRFLSKVLLVPNLYLHFAIEHNHGHHVHIATPKDPATSRFNENIYTFYCRSVILGYLSAWKLEAKRLRQQDQAVVGRHNQMIHFQLIQVAYLALVVALFGLAMLPFAIITAILGFLMLETVNYIEHYGLQRRQLESGRYEPVQPWHSWNCNHDVGRILLYELTRHSDHHYKANRKYQVLRHFEKAPLLPWGYPTSMLIALFPPLWFYLMNPKVEAFNQQIA</sequence>
<keyword evidence="11 12" id="KW-0472">Membrane</keyword>
<feature type="transmembrane region" description="Helical" evidence="12">
    <location>
        <begin position="318"/>
        <end position="336"/>
    </location>
</feature>
<evidence type="ECO:0000256" key="5">
    <source>
        <dbReference type="ARBA" id="ARBA00022692"/>
    </source>
</evidence>
<evidence type="ECO:0000256" key="6">
    <source>
        <dbReference type="ARBA" id="ARBA00022723"/>
    </source>
</evidence>
<evidence type="ECO:0000256" key="7">
    <source>
        <dbReference type="ARBA" id="ARBA00022989"/>
    </source>
</evidence>
<evidence type="ECO:0000256" key="3">
    <source>
        <dbReference type="ARBA" id="ARBA00022475"/>
    </source>
</evidence>
<dbReference type="GO" id="GO:0046872">
    <property type="term" value="F:metal ion binding"/>
    <property type="evidence" value="ECO:0007669"/>
    <property type="project" value="UniProtKB-KW"/>
</dbReference>
<dbReference type="PANTHER" id="PTHR38674">
    <property type="entry name" value="ALKANE 1-MONOOXYGENASE 1"/>
    <property type="match status" value="1"/>
</dbReference>
<evidence type="ECO:0000256" key="9">
    <source>
        <dbReference type="ARBA" id="ARBA00023004"/>
    </source>
</evidence>
<dbReference type="EC" id="1.14.15.3" evidence="14"/>
<comment type="subcellular location">
    <subcellularLocation>
        <location evidence="1">Cell inner membrane</location>
        <topology evidence="1">Multi-pass membrane protein</topology>
    </subcellularLocation>
</comment>
<evidence type="ECO:0000256" key="1">
    <source>
        <dbReference type="ARBA" id="ARBA00004429"/>
    </source>
</evidence>
<evidence type="ECO:0000256" key="11">
    <source>
        <dbReference type="ARBA" id="ARBA00023136"/>
    </source>
</evidence>
<dbReference type="EMBL" id="CACVAQ010000042">
    <property type="protein sequence ID" value="CAA6799678.1"/>
    <property type="molecule type" value="Genomic_DNA"/>
</dbReference>
<keyword evidence="3" id="KW-1003">Cell membrane</keyword>
<feature type="transmembrane region" description="Helical" evidence="12">
    <location>
        <begin position="99"/>
        <end position="118"/>
    </location>
</feature>
<feature type="domain" description="Fatty acid desaturase" evidence="13">
    <location>
        <begin position="101"/>
        <end position="309"/>
    </location>
</feature>
<evidence type="ECO:0000256" key="10">
    <source>
        <dbReference type="ARBA" id="ARBA00023033"/>
    </source>
</evidence>
<dbReference type="Pfam" id="PF00487">
    <property type="entry name" value="FA_desaturase"/>
    <property type="match status" value="1"/>
</dbReference>
<comment type="similarity">
    <text evidence="2">Belongs to the fatty acid desaturase type 1 family. AlkB subfamily.</text>
</comment>
<evidence type="ECO:0000259" key="13">
    <source>
        <dbReference type="Pfam" id="PF00487"/>
    </source>
</evidence>
<keyword evidence="4" id="KW-0997">Cell inner membrane</keyword>
<keyword evidence="6" id="KW-0479">Metal-binding</keyword>
<dbReference type="InterPro" id="IPR033885">
    <property type="entry name" value="AlkB/XylM"/>
</dbReference>
<organism evidence="14">
    <name type="scientific">uncultured Aureispira sp</name>
    <dbReference type="NCBI Taxonomy" id="1331704"/>
    <lineage>
        <taxon>Bacteria</taxon>
        <taxon>Pseudomonadati</taxon>
        <taxon>Bacteroidota</taxon>
        <taxon>Saprospiria</taxon>
        <taxon>Saprospirales</taxon>
        <taxon>Saprospiraceae</taxon>
        <taxon>Aureispira</taxon>
        <taxon>environmental samples</taxon>
    </lineage>
</organism>
<name>A0A6S6RWK8_9BACT</name>
<accession>A0A6S6RWK8</accession>
<evidence type="ECO:0000256" key="2">
    <source>
        <dbReference type="ARBA" id="ARBA00010823"/>
    </source>
</evidence>
<keyword evidence="8 14" id="KW-0560">Oxidoreductase</keyword>
<dbReference type="GO" id="GO:0004497">
    <property type="term" value="F:monooxygenase activity"/>
    <property type="evidence" value="ECO:0007669"/>
    <property type="project" value="UniProtKB-KW"/>
</dbReference>
<feature type="transmembrane region" description="Helical" evidence="12">
    <location>
        <begin position="217"/>
        <end position="246"/>
    </location>
</feature>
<gene>
    <name evidence="14" type="ORF">HELGO_WM29689</name>
</gene>
<keyword evidence="10 14" id="KW-0503">Monooxygenase</keyword>
<evidence type="ECO:0000313" key="14">
    <source>
        <dbReference type="EMBL" id="CAA6799678.1"/>
    </source>
</evidence>
<dbReference type="CDD" id="cd03512">
    <property type="entry name" value="Alkane-hydroxylase"/>
    <property type="match status" value="1"/>
</dbReference>
<dbReference type="AlphaFoldDB" id="A0A6S6RWK8"/>